<proteinExistence type="predicted"/>
<keyword evidence="8" id="KW-1185">Reference proteome</keyword>
<evidence type="ECO:0000256" key="2">
    <source>
        <dbReference type="ARBA" id="ARBA00022801"/>
    </source>
</evidence>
<reference evidence="8" key="1">
    <citation type="submission" date="2016-10" db="EMBL/GenBank/DDBJ databases">
        <authorList>
            <person name="Varghese N."/>
            <person name="Submissions S."/>
        </authorList>
    </citation>
    <scope>NUCLEOTIDE SEQUENCE [LARGE SCALE GENOMIC DNA]</scope>
    <source>
        <strain evidence="8">DSM 23664</strain>
    </source>
</reference>
<evidence type="ECO:0000256" key="4">
    <source>
        <dbReference type="SAM" id="SignalP"/>
    </source>
</evidence>
<dbReference type="Pfam" id="PF01522">
    <property type="entry name" value="Polysacc_deac_1"/>
    <property type="match status" value="1"/>
</dbReference>
<feature type="compositionally biased region" description="Gly residues" evidence="3">
    <location>
        <begin position="286"/>
        <end position="295"/>
    </location>
</feature>
<name>A0A1I1LQ46_9LACT</name>
<keyword evidence="1" id="KW-0479">Metal-binding</keyword>
<dbReference type="GO" id="GO:0016810">
    <property type="term" value="F:hydrolase activity, acting on carbon-nitrogen (but not peptide) bonds"/>
    <property type="evidence" value="ECO:0007669"/>
    <property type="project" value="InterPro"/>
</dbReference>
<gene>
    <name evidence="7" type="ORF">SAMN04488102_1274</name>
</gene>
<feature type="domain" description="LysM" evidence="6">
    <location>
        <begin position="372"/>
        <end position="416"/>
    </location>
</feature>
<keyword evidence="4" id="KW-0732">Signal</keyword>
<feature type="domain" description="LysM" evidence="6">
    <location>
        <begin position="307"/>
        <end position="351"/>
    </location>
</feature>
<dbReference type="AlphaFoldDB" id="A0A1I1LQ46"/>
<dbReference type="PROSITE" id="PS51677">
    <property type="entry name" value="NODB"/>
    <property type="match status" value="1"/>
</dbReference>
<dbReference type="Proteomes" id="UP000199612">
    <property type="component" value="Unassembled WGS sequence"/>
</dbReference>
<dbReference type="RefSeq" id="WP_091531927.1">
    <property type="nucleotide sequence ID" value="NZ_FOLT01000027.1"/>
</dbReference>
<dbReference type="PANTHER" id="PTHR10587">
    <property type="entry name" value="GLYCOSYL TRANSFERASE-RELATED"/>
    <property type="match status" value="1"/>
</dbReference>
<dbReference type="PANTHER" id="PTHR10587:SF133">
    <property type="entry name" value="CHITIN DEACETYLASE 1-RELATED"/>
    <property type="match status" value="1"/>
</dbReference>
<dbReference type="PROSITE" id="PS51782">
    <property type="entry name" value="LYSM"/>
    <property type="match status" value="3"/>
</dbReference>
<sequence>MKKRQSLTLLLSAAALSLFSAASSVHAAPSEVIYSGDGNSNEVALTFDDRANGMNVPAILQTLEAYNVPATFFIASYGDEDQIPYIQEIVAQGHQIGNHSYSHPYFTELSDYQMRNQLESNEAFIQNASGESTGTFFRPPYGDYNSDVLQTAGDAGYTNTIMWSVDTLDWTGNSSDEIVQRVMDGIAPGGIVLMHTGSNAPGTTEALPEIIENLDAMGYAFVTIEEMVGSDHTGGETGATMYTIQPGDTLSAIAGQYGTTVDALASANNISDPNFIVAGQTLTIPGTGGGNGGGETTPDEPDQPSASTYTVEAGDTLGAIASDYDTTVEAIASENNISNPDLIFVGQTLTLPGSSDGGGHTSPDDSDDTDTTTYTVESGDTLWAIANRYNTSVSALASENNISNPDFITVGQIITIP</sequence>
<feature type="domain" description="LysM" evidence="6">
    <location>
        <begin position="240"/>
        <end position="284"/>
    </location>
</feature>
<dbReference type="Gene3D" id="3.20.20.370">
    <property type="entry name" value="Glycoside hydrolase/deacetylase"/>
    <property type="match status" value="1"/>
</dbReference>
<dbReference type="Pfam" id="PF01476">
    <property type="entry name" value="LysM"/>
    <property type="match status" value="3"/>
</dbReference>
<evidence type="ECO:0000256" key="1">
    <source>
        <dbReference type="ARBA" id="ARBA00022723"/>
    </source>
</evidence>
<feature type="signal peptide" evidence="4">
    <location>
        <begin position="1"/>
        <end position="27"/>
    </location>
</feature>
<accession>A0A1I1LQ46</accession>
<evidence type="ECO:0000313" key="7">
    <source>
        <dbReference type="EMBL" id="SFC75076.1"/>
    </source>
</evidence>
<dbReference type="EMBL" id="FOLT01000027">
    <property type="protein sequence ID" value="SFC75076.1"/>
    <property type="molecule type" value="Genomic_DNA"/>
</dbReference>
<dbReference type="InterPro" id="IPR036779">
    <property type="entry name" value="LysM_dom_sf"/>
</dbReference>
<evidence type="ECO:0000259" key="6">
    <source>
        <dbReference type="PROSITE" id="PS51782"/>
    </source>
</evidence>
<feature type="region of interest" description="Disordered" evidence="3">
    <location>
        <begin position="348"/>
        <end position="372"/>
    </location>
</feature>
<organism evidence="7 8">
    <name type="scientific">Alkalibacterium subtropicum</name>
    <dbReference type="NCBI Taxonomy" id="753702"/>
    <lineage>
        <taxon>Bacteria</taxon>
        <taxon>Bacillati</taxon>
        <taxon>Bacillota</taxon>
        <taxon>Bacilli</taxon>
        <taxon>Lactobacillales</taxon>
        <taxon>Carnobacteriaceae</taxon>
        <taxon>Alkalibacterium</taxon>
    </lineage>
</organism>
<dbReference type="Gene3D" id="3.10.350.10">
    <property type="entry name" value="LysM domain"/>
    <property type="match status" value="3"/>
</dbReference>
<dbReference type="SUPFAM" id="SSF88713">
    <property type="entry name" value="Glycoside hydrolase/deacetylase"/>
    <property type="match status" value="1"/>
</dbReference>
<keyword evidence="2" id="KW-0378">Hydrolase</keyword>
<dbReference type="GO" id="GO:0046872">
    <property type="term" value="F:metal ion binding"/>
    <property type="evidence" value="ECO:0007669"/>
    <property type="project" value="UniProtKB-KW"/>
</dbReference>
<evidence type="ECO:0000256" key="3">
    <source>
        <dbReference type="SAM" id="MobiDB-lite"/>
    </source>
</evidence>
<feature type="domain" description="NodB homology" evidence="5">
    <location>
        <begin position="41"/>
        <end position="222"/>
    </location>
</feature>
<dbReference type="SUPFAM" id="SSF54106">
    <property type="entry name" value="LysM domain"/>
    <property type="match status" value="3"/>
</dbReference>
<dbReference type="GO" id="GO:0016020">
    <property type="term" value="C:membrane"/>
    <property type="evidence" value="ECO:0007669"/>
    <property type="project" value="TreeGrafter"/>
</dbReference>
<dbReference type="InterPro" id="IPR002509">
    <property type="entry name" value="NODB_dom"/>
</dbReference>
<dbReference type="CDD" id="cd00118">
    <property type="entry name" value="LysM"/>
    <property type="match status" value="3"/>
</dbReference>
<evidence type="ECO:0000259" key="5">
    <source>
        <dbReference type="PROSITE" id="PS51677"/>
    </source>
</evidence>
<feature type="region of interest" description="Disordered" evidence="3">
    <location>
        <begin position="286"/>
        <end position="309"/>
    </location>
</feature>
<dbReference type="InterPro" id="IPR018392">
    <property type="entry name" value="LysM"/>
</dbReference>
<dbReference type="OrthoDB" id="9812065at2"/>
<dbReference type="SMART" id="SM00257">
    <property type="entry name" value="LysM"/>
    <property type="match status" value="3"/>
</dbReference>
<dbReference type="InterPro" id="IPR050248">
    <property type="entry name" value="Polysacc_deacetylase_ArnD"/>
</dbReference>
<evidence type="ECO:0000313" key="8">
    <source>
        <dbReference type="Proteomes" id="UP000199612"/>
    </source>
</evidence>
<dbReference type="InterPro" id="IPR011330">
    <property type="entry name" value="Glyco_hydro/deAcase_b/a-brl"/>
</dbReference>
<feature type="chain" id="PRO_5011452589" evidence="4">
    <location>
        <begin position="28"/>
        <end position="417"/>
    </location>
</feature>
<dbReference type="GO" id="GO:0005975">
    <property type="term" value="P:carbohydrate metabolic process"/>
    <property type="evidence" value="ECO:0007669"/>
    <property type="project" value="InterPro"/>
</dbReference>
<dbReference type="STRING" id="753702.SAMN04488102_1274"/>
<protein>
    <submittedName>
        <fullName evidence="7">Peptidoglycan/xylan/chitin deacetylase, PgdA/CDA1 family</fullName>
    </submittedName>
</protein>
<dbReference type="CDD" id="cd10917">
    <property type="entry name" value="CE4_NodB_like_6s_7s"/>
    <property type="match status" value="1"/>
</dbReference>